<dbReference type="CDD" id="cd06550">
    <property type="entry name" value="TM_ABC_iron-siderophores_like"/>
    <property type="match status" value="1"/>
</dbReference>
<feature type="transmembrane region" description="Helical" evidence="7">
    <location>
        <begin position="12"/>
        <end position="32"/>
    </location>
</feature>
<evidence type="ECO:0000256" key="2">
    <source>
        <dbReference type="ARBA" id="ARBA00008034"/>
    </source>
</evidence>
<feature type="transmembrane region" description="Helical" evidence="7">
    <location>
        <begin position="215"/>
        <end position="234"/>
    </location>
</feature>
<gene>
    <name evidence="8" type="ORF">BCAMP_05960</name>
</gene>
<feature type="transmembrane region" description="Helical" evidence="7">
    <location>
        <begin position="246"/>
        <end position="266"/>
    </location>
</feature>
<dbReference type="STRING" id="1265861.BCAMP_05960"/>
<feature type="transmembrane region" description="Helical" evidence="7">
    <location>
        <begin position="88"/>
        <end position="110"/>
    </location>
</feature>
<keyword evidence="4 7" id="KW-1133">Transmembrane helix</keyword>
<dbReference type="Pfam" id="PF00950">
    <property type="entry name" value="ABC-3"/>
    <property type="match status" value="1"/>
</dbReference>
<accession>W7CTE9</accession>
<name>W7CTE9_9LIST</name>
<evidence type="ECO:0000256" key="5">
    <source>
        <dbReference type="ARBA" id="ARBA00023136"/>
    </source>
</evidence>
<organism evidence="8 9">
    <name type="scientific">Brochothrix campestris FSL F6-1037</name>
    <dbReference type="NCBI Taxonomy" id="1265861"/>
    <lineage>
        <taxon>Bacteria</taxon>
        <taxon>Bacillati</taxon>
        <taxon>Bacillota</taxon>
        <taxon>Bacilli</taxon>
        <taxon>Bacillales</taxon>
        <taxon>Listeriaceae</taxon>
        <taxon>Brochothrix</taxon>
    </lineage>
</organism>
<comment type="similarity">
    <text evidence="2 6">Belongs to the ABC-3 integral membrane protein family.</text>
</comment>
<dbReference type="RefSeq" id="WP_198015719.1">
    <property type="nucleotide sequence ID" value="NZ_AODH01000022.1"/>
</dbReference>
<proteinExistence type="inferred from homology"/>
<dbReference type="EMBL" id="AODH01000022">
    <property type="protein sequence ID" value="EUJ39970.1"/>
    <property type="molecule type" value="Genomic_DNA"/>
</dbReference>
<dbReference type="InterPro" id="IPR037294">
    <property type="entry name" value="ABC_BtuC-like"/>
</dbReference>
<dbReference type="PANTHER" id="PTHR30477">
    <property type="entry name" value="ABC-TRANSPORTER METAL-BINDING PROTEIN"/>
    <property type="match status" value="1"/>
</dbReference>
<evidence type="ECO:0000256" key="3">
    <source>
        <dbReference type="ARBA" id="ARBA00022692"/>
    </source>
</evidence>
<dbReference type="GO" id="GO:0055085">
    <property type="term" value="P:transmembrane transport"/>
    <property type="evidence" value="ECO:0007669"/>
    <property type="project" value="InterPro"/>
</dbReference>
<feature type="transmembrane region" description="Helical" evidence="7">
    <location>
        <begin position="131"/>
        <end position="149"/>
    </location>
</feature>
<evidence type="ECO:0000256" key="6">
    <source>
        <dbReference type="RuleBase" id="RU003943"/>
    </source>
</evidence>
<evidence type="ECO:0000256" key="4">
    <source>
        <dbReference type="ARBA" id="ARBA00022989"/>
    </source>
</evidence>
<evidence type="ECO:0000256" key="1">
    <source>
        <dbReference type="ARBA" id="ARBA00004141"/>
    </source>
</evidence>
<dbReference type="Proteomes" id="UP000019243">
    <property type="component" value="Unassembled WGS sequence"/>
</dbReference>
<dbReference type="PATRIC" id="fig|1265861.3.peg.1179"/>
<keyword evidence="6" id="KW-0813">Transport</keyword>
<dbReference type="Gene3D" id="1.10.3470.10">
    <property type="entry name" value="ABC transporter involved in vitamin B12 uptake, BtuC"/>
    <property type="match status" value="1"/>
</dbReference>
<evidence type="ECO:0000313" key="9">
    <source>
        <dbReference type="Proteomes" id="UP000019243"/>
    </source>
</evidence>
<feature type="transmembrane region" description="Helical" evidence="7">
    <location>
        <begin position="172"/>
        <end position="203"/>
    </location>
</feature>
<keyword evidence="3 6" id="KW-0812">Transmembrane</keyword>
<dbReference type="InterPro" id="IPR001626">
    <property type="entry name" value="ABC_TroCD"/>
</dbReference>
<sequence length="275" mass="29598">MEMFLHEFMQRAFIAGTLIAILAPLFGLFVILRRQSLIADTLAHISLAGVAVGFTIGVNPTYTTIIVVVIGGLIIEVMRSFFKTYSELSIAILMSGGLALALVLTSVNGGNSTASISQFLFGSIVTINNESVYLLLGLAIIAVTLYLLFRRHMYVLTFDEDTAYTSGLNTRLISMVFSVLTGLAVAIMMPIVGALLVSSLMILPSAIAIKWVKSFDVAIILSVVMGLIGVYSGLTMSYEVGTPPGASITLVLIGMFIVSVVARTVWLRLKGRKYK</sequence>
<dbReference type="AlphaFoldDB" id="W7CTE9"/>
<evidence type="ECO:0000256" key="7">
    <source>
        <dbReference type="SAM" id="Phobius"/>
    </source>
</evidence>
<reference evidence="8 9" key="1">
    <citation type="submission" date="2012-12" db="EMBL/GenBank/DDBJ databases">
        <title>Novel taxa of Listeriaceae from agricultural environments in the United States.</title>
        <authorList>
            <person name="den Bakker H.C."/>
            <person name="Allred A."/>
            <person name="Warchocki S."/>
            <person name="Wright E.M."/>
            <person name="Burrell A."/>
            <person name="Nightingale K.K."/>
            <person name="Kephart D."/>
            <person name="Wiedmann M."/>
        </authorList>
    </citation>
    <scope>NUCLEOTIDE SEQUENCE [LARGE SCALE GENOMIC DNA]</scope>
    <source>
        <strain evidence="8 9">FSL F6-1037</strain>
    </source>
</reference>
<dbReference type="GO" id="GO:0043190">
    <property type="term" value="C:ATP-binding cassette (ABC) transporter complex"/>
    <property type="evidence" value="ECO:0007669"/>
    <property type="project" value="InterPro"/>
</dbReference>
<evidence type="ECO:0000313" key="8">
    <source>
        <dbReference type="EMBL" id="EUJ39970.1"/>
    </source>
</evidence>
<dbReference type="GO" id="GO:0010043">
    <property type="term" value="P:response to zinc ion"/>
    <property type="evidence" value="ECO:0007669"/>
    <property type="project" value="TreeGrafter"/>
</dbReference>
<keyword evidence="5 7" id="KW-0472">Membrane</keyword>
<dbReference type="PANTHER" id="PTHR30477:SF0">
    <property type="entry name" value="METAL TRANSPORT SYSTEM MEMBRANE PROTEIN TM_0125-RELATED"/>
    <property type="match status" value="1"/>
</dbReference>
<dbReference type="SUPFAM" id="SSF81345">
    <property type="entry name" value="ABC transporter involved in vitamin B12 uptake, BtuC"/>
    <property type="match status" value="1"/>
</dbReference>
<comment type="caution">
    <text evidence="8">The sequence shown here is derived from an EMBL/GenBank/DDBJ whole genome shotgun (WGS) entry which is preliminary data.</text>
</comment>
<protein>
    <submittedName>
        <fullName evidence="8">ABC 3 transport family protein</fullName>
    </submittedName>
</protein>
<comment type="subcellular location">
    <subcellularLocation>
        <location evidence="6">Cell membrane</location>
        <topology evidence="6">Multi-pass membrane protein</topology>
    </subcellularLocation>
    <subcellularLocation>
        <location evidence="1">Membrane</location>
        <topology evidence="1">Multi-pass membrane protein</topology>
    </subcellularLocation>
</comment>
<keyword evidence="9" id="KW-1185">Reference proteome</keyword>